<dbReference type="PANTHER" id="PTHR43725:SF53">
    <property type="entry name" value="UDP-ARABINOSE 4-EPIMERASE 1"/>
    <property type="match status" value="1"/>
</dbReference>
<sequence length="320" mass="34784">MSVLVTGGAGYIGSHVVRLLQERGDEVVVVDDLSNGTAERVGSSPLAQIDLSEEQAEAELTDLMHDEHVTAVIHFAAKKQVGESMERPLWYYRNNVVGMTHLLGAMEASRVQTMVFSSSAGTYGIPDTDLISEKTPCDPINPYGQSKLIGEWMIDNAAEFGLRAVKLRYFNVAGAGWPDLRDTAMMNLVPIVYNRLLAGQTPVIFGNDYPTADGTCVRDYVHVKDLADAHVTALDYADAGDIAENVFNVGTGEGTSVKQIIDAIAQVIGRDLEPEVAPRRPGDPPRLVADASAIARVLDWHTQYDLRDMVVSACPPELYP</sequence>
<feature type="domain" description="NAD-dependent epimerase/dehydratase" evidence="12">
    <location>
        <begin position="3"/>
        <end position="250"/>
    </location>
</feature>
<dbReference type="RefSeq" id="WP_236865441.1">
    <property type="nucleotide sequence ID" value="NZ_BAABAZ010000004.1"/>
</dbReference>
<dbReference type="PANTHER" id="PTHR43725">
    <property type="entry name" value="UDP-GLUCOSE 4-EPIMERASE"/>
    <property type="match status" value="1"/>
</dbReference>
<evidence type="ECO:0000256" key="11">
    <source>
        <dbReference type="ARBA" id="ARBA00033067"/>
    </source>
</evidence>
<dbReference type="Gene3D" id="3.40.50.720">
    <property type="entry name" value="NAD(P)-binding Rossmann-like Domain"/>
    <property type="match status" value="1"/>
</dbReference>
<evidence type="ECO:0000256" key="9">
    <source>
        <dbReference type="ARBA" id="ARBA00023277"/>
    </source>
</evidence>
<dbReference type="NCBIfam" id="TIGR01179">
    <property type="entry name" value="galE"/>
    <property type="match status" value="1"/>
</dbReference>
<dbReference type="Gene3D" id="3.90.25.10">
    <property type="entry name" value="UDP-galactose 4-epimerase, domain 1"/>
    <property type="match status" value="1"/>
</dbReference>
<comment type="caution">
    <text evidence="13">The sequence shown here is derived from an EMBL/GenBank/DDBJ whole genome shotgun (WGS) entry which is preliminary data.</text>
</comment>
<evidence type="ECO:0000313" key="13">
    <source>
        <dbReference type="EMBL" id="GAA4283354.1"/>
    </source>
</evidence>
<dbReference type="Pfam" id="PF01370">
    <property type="entry name" value="Epimerase"/>
    <property type="match status" value="1"/>
</dbReference>
<evidence type="ECO:0000256" key="4">
    <source>
        <dbReference type="ARBA" id="ARBA00007637"/>
    </source>
</evidence>
<evidence type="ECO:0000256" key="10">
    <source>
        <dbReference type="ARBA" id="ARBA00031367"/>
    </source>
</evidence>
<dbReference type="InterPro" id="IPR001509">
    <property type="entry name" value="Epimerase_deHydtase"/>
</dbReference>
<keyword evidence="8" id="KW-0413">Isomerase</keyword>
<accession>A0ABP8EHD8</accession>
<evidence type="ECO:0000256" key="5">
    <source>
        <dbReference type="ARBA" id="ARBA00013189"/>
    </source>
</evidence>
<dbReference type="Proteomes" id="UP001501586">
    <property type="component" value="Unassembled WGS sequence"/>
</dbReference>
<comment type="pathway">
    <text evidence="3">Carbohydrate metabolism; galactose metabolism.</text>
</comment>
<name>A0ABP8EHD8_9MICO</name>
<evidence type="ECO:0000259" key="12">
    <source>
        <dbReference type="Pfam" id="PF01370"/>
    </source>
</evidence>
<evidence type="ECO:0000256" key="8">
    <source>
        <dbReference type="ARBA" id="ARBA00023235"/>
    </source>
</evidence>
<organism evidence="13 14">
    <name type="scientific">Brevibacterium daeguense</name>
    <dbReference type="NCBI Taxonomy" id="909936"/>
    <lineage>
        <taxon>Bacteria</taxon>
        <taxon>Bacillati</taxon>
        <taxon>Actinomycetota</taxon>
        <taxon>Actinomycetes</taxon>
        <taxon>Micrococcales</taxon>
        <taxon>Brevibacteriaceae</taxon>
        <taxon>Brevibacterium</taxon>
    </lineage>
</organism>
<reference evidence="14" key="1">
    <citation type="journal article" date="2019" name="Int. J. Syst. Evol. Microbiol.">
        <title>The Global Catalogue of Microorganisms (GCM) 10K type strain sequencing project: providing services to taxonomists for standard genome sequencing and annotation.</title>
        <authorList>
            <consortium name="The Broad Institute Genomics Platform"/>
            <consortium name="The Broad Institute Genome Sequencing Center for Infectious Disease"/>
            <person name="Wu L."/>
            <person name="Ma J."/>
        </authorList>
    </citation>
    <scope>NUCLEOTIDE SEQUENCE [LARGE SCALE GENOMIC DNA]</scope>
    <source>
        <strain evidence="14">JCM 17458</strain>
    </source>
</reference>
<keyword evidence="14" id="KW-1185">Reference proteome</keyword>
<gene>
    <name evidence="13" type="primary">galE_2</name>
    <name evidence="13" type="ORF">GCM10022261_08850</name>
</gene>
<evidence type="ECO:0000256" key="3">
    <source>
        <dbReference type="ARBA" id="ARBA00004947"/>
    </source>
</evidence>
<dbReference type="InterPro" id="IPR036291">
    <property type="entry name" value="NAD(P)-bd_dom_sf"/>
</dbReference>
<evidence type="ECO:0000256" key="1">
    <source>
        <dbReference type="ARBA" id="ARBA00000083"/>
    </source>
</evidence>
<dbReference type="EMBL" id="BAABAZ010000004">
    <property type="protein sequence ID" value="GAA4283354.1"/>
    <property type="molecule type" value="Genomic_DNA"/>
</dbReference>
<evidence type="ECO:0000256" key="2">
    <source>
        <dbReference type="ARBA" id="ARBA00001911"/>
    </source>
</evidence>
<keyword evidence="9" id="KW-0119">Carbohydrate metabolism</keyword>
<protein>
    <recommendedName>
        <fullName evidence="6">UDP-glucose 4-epimerase</fullName>
        <ecNumber evidence="5">5.1.3.2</ecNumber>
    </recommendedName>
    <alternativeName>
        <fullName evidence="11">Galactowaldenase</fullName>
    </alternativeName>
    <alternativeName>
        <fullName evidence="10">UDP-galactose 4-epimerase</fullName>
    </alternativeName>
</protein>
<evidence type="ECO:0000313" key="14">
    <source>
        <dbReference type="Proteomes" id="UP001501586"/>
    </source>
</evidence>
<keyword evidence="7" id="KW-0520">NAD</keyword>
<evidence type="ECO:0000256" key="7">
    <source>
        <dbReference type="ARBA" id="ARBA00023027"/>
    </source>
</evidence>
<comment type="similarity">
    <text evidence="4">Belongs to the NAD(P)-dependent epimerase/dehydratase family.</text>
</comment>
<comment type="catalytic activity">
    <reaction evidence="1">
        <text>UDP-alpha-D-glucose = UDP-alpha-D-galactose</text>
        <dbReference type="Rhea" id="RHEA:22168"/>
        <dbReference type="ChEBI" id="CHEBI:58885"/>
        <dbReference type="ChEBI" id="CHEBI:66914"/>
        <dbReference type="EC" id="5.1.3.2"/>
    </reaction>
</comment>
<dbReference type="EC" id="5.1.3.2" evidence="5"/>
<dbReference type="SUPFAM" id="SSF51735">
    <property type="entry name" value="NAD(P)-binding Rossmann-fold domains"/>
    <property type="match status" value="1"/>
</dbReference>
<dbReference type="InterPro" id="IPR005886">
    <property type="entry name" value="UDP_G4E"/>
</dbReference>
<proteinExistence type="inferred from homology"/>
<evidence type="ECO:0000256" key="6">
    <source>
        <dbReference type="ARBA" id="ARBA00018569"/>
    </source>
</evidence>
<comment type="cofactor">
    <cofactor evidence="2">
        <name>NAD(+)</name>
        <dbReference type="ChEBI" id="CHEBI:57540"/>
    </cofactor>
</comment>